<dbReference type="AlphaFoldDB" id="A0A328VMC7"/>
<reference evidence="2 3" key="1">
    <citation type="submission" date="2016-08" db="EMBL/GenBank/DDBJ databases">
        <title>Analysis of Carbohydrate Active Enzymes in Thermogemmatispora T81 Reveals Carbohydrate Degradation Ability.</title>
        <authorList>
            <person name="Tomazini A."/>
            <person name="Lal S."/>
            <person name="Stott M."/>
            <person name="Henrissat B."/>
            <person name="Polikarpov I."/>
            <person name="Sparling R."/>
            <person name="Levin D.B."/>
        </authorList>
    </citation>
    <scope>NUCLEOTIDE SEQUENCE [LARGE SCALE GENOMIC DNA]</scope>
    <source>
        <strain evidence="2 3">T81</strain>
    </source>
</reference>
<feature type="region of interest" description="Disordered" evidence="1">
    <location>
        <begin position="75"/>
        <end position="103"/>
    </location>
</feature>
<evidence type="ECO:0000313" key="3">
    <source>
        <dbReference type="Proteomes" id="UP000248706"/>
    </source>
</evidence>
<protein>
    <submittedName>
        <fullName evidence="2">Uncharacterized protein</fullName>
    </submittedName>
</protein>
<proteinExistence type="predicted"/>
<comment type="caution">
    <text evidence="2">The sequence shown here is derived from an EMBL/GenBank/DDBJ whole genome shotgun (WGS) entry which is preliminary data.</text>
</comment>
<dbReference type="Proteomes" id="UP000248706">
    <property type="component" value="Unassembled WGS sequence"/>
</dbReference>
<gene>
    <name evidence="2" type="ORF">A4R35_15540</name>
</gene>
<name>A0A328VMC7_9CHLR</name>
<organism evidence="2 3">
    <name type="scientific">Thermogemmatispora tikiterensis</name>
    <dbReference type="NCBI Taxonomy" id="1825093"/>
    <lineage>
        <taxon>Bacteria</taxon>
        <taxon>Bacillati</taxon>
        <taxon>Chloroflexota</taxon>
        <taxon>Ktedonobacteria</taxon>
        <taxon>Thermogemmatisporales</taxon>
        <taxon>Thermogemmatisporaceae</taxon>
        <taxon>Thermogemmatispora</taxon>
    </lineage>
</organism>
<accession>A0A328VMC7</accession>
<keyword evidence="3" id="KW-1185">Reference proteome</keyword>
<evidence type="ECO:0000256" key="1">
    <source>
        <dbReference type="SAM" id="MobiDB-lite"/>
    </source>
</evidence>
<evidence type="ECO:0000313" key="2">
    <source>
        <dbReference type="EMBL" id="RAQ96950.1"/>
    </source>
</evidence>
<dbReference type="EMBL" id="MCIF01000002">
    <property type="protein sequence ID" value="RAQ96950.1"/>
    <property type="molecule type" value="Genomic_DNA"/>
</dbReference>
<sequence length="103" mass="9825">MGSRCPGAAGCLVGGAAAVQGGGEGGKGPALSPTSLEEVVQGGGEDRVAADQELAGQTGCWSGCSETEAAVGTPLLSGLGESSEAADTGAEATYVPQLLQKSS</sequence>
<feature type="region of interest" description="Disordered" evidence="1">
    <location>
        <begin position="22"/>
        <end position="45"/>
    </location>
</feature>